<comment type="caution">
    <text evidence="2">The sequence shown here is derived from an EMBL/GenBank/DDBJ whole genome shotgun (WGS) entry which is preliminary data.</text>
</comment>
<dbReference type="EMBL" id="MCFJ01000007">
    <property type="protein sequence ID" value="ORY64213.1"/>
    <property type="molecule type" value="Genomic_DNA"/>
</dbReference>
<feature type="compositionally biased region" description="Basic residues" evidence="1">
    <location>
        <begin position="351"/>
        <end position="365"/>
    </location>
</feature>
<feature type="compositionally biased region" description="Polar residues" evidence="1">
    <location>
        <begin position="257"/>
        <end position="269"/>
    </location>
</feature>
<feature type="region of interest" description="Disordered" evidence="1">
    <location>
        <begin position="780"/>
        <end position="804"/>
    </location>
</feature>
<dbReference type="RefSeq" id="XP_040715627.1">
    <property type="nucleotide sequence ID" value="XM_040865290.1"/>
</dbReference>
<dbReference type="OrthoDB" id="5229017at2759"/>
<reference evidence="2 3" key="1">
    <citation type="submission" date="2016-07" db="EMBL/GenBank/DDBJ databases">
        <title>Pervasive Adenine N6-methylation of Active Genes in Fungi.</title>
        <authorList>
            <consortium name="DOE Joint Genome Institute"/>
            <person name="Mondo S.J."/>
            <person name="Dannebaum R.O."/>
            <person name="Kuo R.C."/>
            <person name="Labutti K."/>
            <person name="Haridas S."/>
            <person name="Kuo A."/>
            <person name="Salamov A."/>
            <person name="Ahrendt S.R."/>
            <person name="Lipzen A."/>
            <person name="Sullivan W."/>
            <person name="Andreopoulos W.B."/>
            <person name="Clum A."/>
            <person name="Lindquist E."/>
            <person name="Daum C."/>
            <person name="Ramamoorthy G.K."/>
            <person name="Gryganskyi A."/>
            <person name="Culley D."/>
            <person name="Magnuson J.K."/>
            <person name="James T.Y."/>
            <person name="O'Malley M.A."/>
            <person name="Stajich J.E."/>
            <person name="Spatafora J.W."/>
            <person name="Visel A."/>
            <person name="Grigoriev I.V."/>
        </authorList>
    </citation>
    <scope>NUCLEOTIDE SEQUENCE [LARGE SCALE GENOMIC DNA]</scope>
    <source>
        <strain evidence="2 3">CBS 129021</strain>
    </source>
</reference>
<evidence type="ECO:0000313" key="3">
    <source>
        <dbReference type="Proteomes" id="UP000193689"/>
    </source>
</evidence>
<feature type="compositionally biased region" description="Basic and acidic residues" evidence="1">
    <location>
        <begin position="379"/>
        <end position="399"/>
    </location>
</feature>
<feature type="region of interest" description="Disordered" evidence="1">
    <location>
        <begin position="423"/>
        <end position="455"/>
    </location>
</feature>
<sequence length="825" mass="92463">MSSIEIQEASITHGSAVEKFIRHYEENIEGRRNSWSGGYKAPKFPEDALSPDDLICFASSGNTVGWHGPPHQRQDTLSPKNRNECIGIPECSETIPIGKIVGWLKGTEPERYEDPELVSPFTDWQSPRSGQLNLPTPQSATTFNHLETIQEMKSSPQKSANTIASHHLRNTSTPFGKSSSTSNPLKGAFVHVTRPTRILSPPPEHKLKRKDVNIHPRLTDVQISQVTNMFSTQEKGSPEKEPDQAKYAPGFEPLQPNPHQRNAINNSRGLTHAKNDSTSSQLRPQRENENNSIQGRGRPQHKFDFNVQFGASEDPSTASQGKEDQKRQENHGRGHARQESHITTFSDLIRHGGRSPSPKKARSRSPQKAPSKPALPPSRESREKRRPTPLDLSDARRYGEMVTQRKQVQAVHVPMTPAEAELRSVNEDGSSSVYTDETPRNPRDGTPSISPLHIIKRSNPGKRVNVLKAYKHWKENNTPVTATSGGPARSTSVIDRRDKQVQLPDSVYVPPPDTQRSQSFQGIPKSATMNDIVAEPQVTPFTPLTPWIMGDDRHTRKASKTLFGDHGWLHDTAIGGSKTEHQKPTRFIDGIKKYARELAEKADFKPARSRSRAAVERVNISLDPREQSLLYCELEFILSNAIDSYIKAQLNGGRLDPNKLKKIADNWAQHGRPKVIGFRYDLETQIDLIALHADMFRFTTSYQINDVVVAGLLHAMKMNARAMRVRTLCQPDPVIAKQILDAQALLQLIDSPDALHISLAEVSQFFKVIIEREKAIREQKSSRTTSYAKSTNHSKSEVAKDDPSYGMKAVPHEYVAPQEKWAYKN</sequence>
<dbReference type="Proteomes" id="UP000193689">
    <property type="component" value="Unassembled WGS sequence"/>
</dbReference>
<keyword evidence="3" id="KW-1185">Reference proteome</keyword>
<dbReference type="InParanoid" id="A0A1Y2DY83"/>
<feature type="compositionally biased region" description="Basic and acidic residues" evidence="1">
    <location>
        <begin position="321"/>
        <end position="340"/>
    </location>
</feature>
<dbReference type="STRING" id="1141098.A0A1Y2DY83"/>
<evidence type="ECO:0000313" key="2">
    <source>
        <dbReference type="EMBL" id="ORY64213.1"/>
    </source>
</evidence>
<feature type="compositionally biased region" description="Basic and acidic residues" evidence="1">
    <location>
        <begin position="794"/>
        <end position="803"/>
    </location>
</feature>
<dbReference type="AlphaFoldDB" id="A0A1Y2DY83"/>
<feature type="compositionally biased region" description="Polar residues" evidence="1">
    <location>
        <begin position="782"/>
        <end position="793"/>
    </location>
</feature>
<organism evidence="2 3">
    <name type="scientific">Pseudomassariella vexata</name>
    <dbReference type="NCBI Taxonomy" id="1141098"/>
    <lineage>
        <taxon>Eukaryota</taxon>
        <taxon>Fungi</taxon>
        <taxon>Dikarya</taxon>
        <taxon>Ascomycota</taxon>
        <taxon>Pezizomycotina</taxon>
        <taxon>Sordariomycetes</taxon>
        <taxon>Xylariomycetidae</taxon>
        <taxon>Amphisphaeriales</taxon>
        <taxon>Pseudomassariaceae</taxon>
        <taxon>Pseudomassariella</taxon>
    </lineage>
</organism>
<protein>
    <submittedName>
        <fullName evidence="2">Uncharacterized protein</fullName>
    </submittedName>
</protein>
<name>A0A1Y2DY83_9PEZI</name>
<accession>A0A1Y2DY83</accession>
<dbReference type="GeneID" id="63781502"/>
<feature type="region of interest" description="Disordered" evidence="1">
    <location>
        <begin position="231"/>
        <end position="408"/>
    </location>
</feature>
<evidence type="ECO:0000256" key="1">
    <source>
        <dbReference type="SAM" id="MobiDB-lite"/>
    </source>
</evidence>
<proteinExistence type="predicted"/>
<gene>
    <name evidence="2" type="ORF">BCR38DRAFT_524308</name>
</gene>